<organism evidence="2 3">
    <name type="scientific">Nocardia ninae NBRC 108245</name>
    <dbReference type="NCBI Taxonomy" id="1210091"/>
    <lineage>
        <taxon>Bacteria</taxon>
        <taxon>Bacillati</taxon>
        <taxon>Actinomycetota</taxon>
        <taxon>Actinomycetes</taxon>
        <taxon>Mycobacteriales</taxon>
        <taxon>Nocardiaceae</taxon>
        <taxon>Nocardia</taxon>
    </lineage>
</organism>
<gene>
    <name evidence="2" type="ORF">NN4_36250</name>
</gene>
<reference evidence="2 3" key="1">
    <citation type="submission" date="2019-07" db="EMBL/GenBank/DDBJ databases">
        <title>Whole genome shotgun sequence of Nocardia ninae NBRC 108245.</title>
        <authorList>
            <person name="Hosoyama A."/>
            <person name="Uohara A."/>
            <person name="Ohji S."/>
            <person name="Ichikawa N."/>
        </authorList>
    </citation>
    <scope>NUCLEOTIDE SEQUENCE [LARGE SCALE GENOMIC DNA]</scope>
    <source>
        <strain evidence="2 3">NBRC 108245</strain>
    </source>
</reference>
<dbReference type="AlphaFoldDB" id="A0A511MGR9"/>
<feature type="compositionally biased region" description="Basic and acidic residues" evidence="1">
    <location>
        <begin position="241"/>
        <end position="258"/>
    </location>
</feature>
<proteinExistence type="predicted"/>
<name>A0A511MGR9_9NOCA</name>
<keyword evidence="3" id="KW-1185">Reference proteome</keyword>
<comment type="caution">
    <text evidence="2">The sequence shown here is derived from an EMBL/GenBank/DDBJ whole genome shotgun (WGS) entry which is preliminary data.</text>
</comment>
<evidence type="ECO:0000256" key="1">
    <source>
        <dbReference type="SAM" id="MobiDB-lite"/>
    </source>
</evidence>
<protein>
    <submittedName>
        <fullName evidence="2">Uncharacterized protein</fullName>
    </submittedName>
</protein>
<feature type="region of interest" description="Disordered" evidence="1">
    <location>
        <begin position="238"/>
        <end position="258"/>
    </location>
</feature>
<evidence type="ECO:0000313" key="2">
    <source>
        <dbReference type="EMBL" id="GEM39106.1"/>
    </source>
</evidence>
<accession>A0A511MGR9</accession>
<dbReference type="EMBL" id="BJXA01000022">
    <property type="protein sequence ID" value="GEM39106.1"/>
    <property type="molecule type" value="Genomic_DNA"/>
</dbReference>
<dbReference type="Proteomes" id="UP000321424">
    <property type="component" value="Unassembled WGS sequence"/>
</dbReference>
<sequence>MQSWVEWNALRAGIRQPGIGHFALLTCSQAPNRSRNSDARVHDEAGCMCTMGSSAQANGMVFAMGAEETEKRHSVESEGQRFGRQLKAFRQRNLPDELITHQRIHDLGGPTRNVQSRIESGQVDTISSTTAAKYDRALEALGLPPGSATAALYHAAPLGSPAGEQPAPAAADDDVESGVSALQNLARKHRPVVDLVTEFDRLGIELKKARSHTEGYQLVFPKAAIEQLLQALQHVAKPAHTRLESDPEDTRPPDERIE</sequence>
<evidence type="ECO:0000313" key="3">
    <source>
        <dbReference type="Proteomes" id="UP000321424"/>
    </source>
</evidence>
<dbReference type="RefSeq" id="WP_186818491.1">
    <property type="nucleotide sequence ID" value="NZ_BJXA01000022.1"/>
</dbReference>